<gene>
    <name evidence="1" type="ORF">MAE02_06170</name>
</gene>
<evidence type="ECO:0000313" key="1">
    <source>
        <dbReference type="EMBL" id="GEO12921.1"/>
    </source>
</evidence>
<evidence type="ECO:0000313" key="2">
    <source>
        <dbReference type="Proteomes" id="UP000321085"/>
    </source>
</evidence>
<reference evidence="1 2" key="1">
    <citation type="submission" date="2019-07" db="EMBL/GenBank/DDBJ databases">
        <title>Whole genome shotgun sequence of Microvirga aerophila NBRC 106136.</title>
        <authorList>
            <person name="Hosoyama A."/>
            <person name="Uohara A."/>
            <person name="Ohji S."/>
            <person name="Ichikawa N."/>
        </authorList>
    </citation>
    <scope>NUCLEOTIDE SEQUENCE [LARGE SCALE GENOMIC DNA]</scope>
    <source>
        <strain evidence="1 2">NBRC 106136</strain>
    </source>
</reference>
<dbReference type="RefSeq" id="WP_114185173.1">
    <property type="nucleotide sequence ID" value="NZ_BJYU01000004.1"/>
</dbReference>
<organism evidence="1 2">
    <name type="scientific">Microvirga aerophila</name>
    <dbReference type="NCBI Taxonomy" id="670291"/>
    <lineage>
        <taxon>Bacteria</taxon>
        <taxon>Pseudomonadati</taxon>
        <taxon>Pseudomonadota</taxon>
        <taxon>Alphaproteobacteria</taxon>
        <taxon>Hyphomicrobiales</taxon>
        <taxon>Methylobacteriaceae</taxon>
        <taxon>Microvirga</taxon>
    </lineage>
</organism>
<name>A0A512BLS6_9HYPH</name>
<protein>
    <submittedName>
        <fullName evidence="1">Uncharacterized protein</fullName>
    </submittedName>
</protein>
<dbReference type="AlphaFoldDB" id="A0A512BLS6"/>
<accession>A0A512BLS6</accession>
<comment type="caution">
    <text evidence="1">The sequence shown here is derived from an EMBL/GenBank/DDBJ whole genome shotgun (WGS) entry which is preliminary data.</text>
</comment>
<sequence>MSSNAALRFADRPAEQACVDYPLVSDLCADEIEQRIIRSYVGLVYQAVDTANRRSVVVMRLGPLEVHLTEIHPEDTTPGVPPFWIEVFDWPQQASIDSVGCYEFDEDELVAAVEMIVSTAQDTRRRKNLPPH</sequence>
<proteinExistence type="predicted"/>
<dbReference type="Proteomes" id="UP000321085">
    <property type="component" value="Unassembled WGS sequence"/>
</dbReference>
<dbReference type="EMBL" id="BJYU01000004">
    <property type="protein sequence ID" value="GEO12921.1"/>
    <property type="molecule type" value="Genomic_DNA"/>
</dbReference>
<dbReference type="OrthoDB" id="8020606at2"/>
<keyword evidence="2" id="KW-1185">Reference proteome</keyword>